<organism evidence="3 4">
    <name type="scientific">Paeniglutamicibacter cryotolerans</name>
    <dbReference type="NCBI Taxonomy" id="670079"/>
    <lineage>
        <taxon>Bacteria</taxon>
        <taxon>Bacillati</taxon>
        <taxon>Actinomycetota</taxon>
        <taxon>Actinomycetes</taxon>
        <taxon>Micrococcales</taxon>
        <taxon>Micrococcaceae</taxon>
        <taxon>Paeniglutamicibacter</taxon>
    </lineage>
</organism>
<feature type="domain" description="D-arabinono-1,4-lactone oxidase C-terminal" evidence="2">
    <location>
        <begin position="1"/>
        <end position="54"/>
    </location>
</feature>
<accession>A0A839QH46</accession>
<gene>
    <name evidence="3" type="ORF">E9229_001248</name>
</gene>
<keyword evidence="4" id="KW-1185">Reference proteome</keyword>
<evidence type="ECO:0000256" key="1">
    <source>
        <dbReference type="ARBA" id="ARBA00023002"/>
    </source>
</evidence>
<dbReference type="Gene3D" id="1.10.45.10">
    <property type="entry name" value="Vanillyl-alcohol Oxidase, Chain A, domain 4"/>
    <property type="match status" value="1"/>
</dbReference>
<name>A0A839QH46_9MICC</name>
<evidence type="ECO:0000259" key="2">
    <source>
        <dbReference type="Pfam" id="PF04030"/>
    </source>
</evidence>
<dbReference type="AlphaFoldDB" id="A0A839QH46"/>
<keyword evidence="1" id="KW-0560">Oxidoreductase</keyword>
<reference evidence="3 4" key="1">
    <citation type="submission" date="2020-08" db="EMBL/GenBank/DDBJ databases">
        <title>Sequencing the genomes of 1000 actinobacteria strains.</title>
        <authorList>
            <person name="Klenk H.-P."/>
        </authorList>
    </citation>
    <scope>NUCLEOTIDE SEQUENCE [LARGE SCALE GENOMIC DNA]</scope>
    <source>
        <strain evidence="3 4">DSM 22826</strain>
    </source>
</reference>
<proteinExistence type="predicted"/>
<dbReference type="Proteomes" id="UP000523000">
    <property type="component" value="Unassembled WGS sequence"/>
</dbReference>
<protein>
    <submittedName>
        <fullName evidence="3">FAD/FMN-containing dehydrogenase</fullName>
    </submittedName>
</protein>
<dbReference type="InterPro" id="IPR007173">
    <property type="entry name" value="ALO_C"/>
</dbReference>
<dbReference type="GO" id="GO:0016020">
    <property type="term" value="C:membrane"/>
    <property type="evidence" value="ECO:0007669"/>
    <property type="project" value="InterPro"/>
</dbReference>
<dbReference type="Pfam" id="PF04030">
    <property type="entry name" value="ALO"/>
    <property type="match status" value="1"/>
</dbReference>
<dbReference type="GO" id="GO:0003885">
    <property type="term" value="F:D-arabinono-1,4-lactone oxidase activity"/>
    <property type="evidence" value="ECO:0007669"/>
    <property type="project" value="InterPro"/>
</dbReference>
<evidence type="ECO:0000313" key="4">
    <source>
        <dbReference type="Proteomes" id="UP000523000"/>
    </source>
</evidence>
<dbReference type="EMBL" id="JACHVS010000001">
    <property type="protein sequence ID" value="MBB2995057.1"/>
    <property type="molecule type" value="Genomic_DNA"/>
</dbReference>
<dbReference type="InterPro" id="IPR016171">
    <property type="entry name" value="Vanillyl_alc_oxidase_C-sub2"/>
</dbReference>
<sequence length="59" mass="6714">MEEVFIAHGGCPHWGKMPTRDASYLREQYPHFGGFLAQRKAVDPDGILLYGHLREMLGL</sequence>
<evidence type="ECO:0000313" key="3">
    <source>
        <dbReference type="EMBL" id="MBB2995057.1"/>
    </source>
</evidence>
<comment type="caution">
    <text evidence="3">The sequence shown here is derived from an EMBL/GenBank/DDBJ whole genome shotgun (WGS) entry which is preliminary data.</text>
</comment>